<evidence type="ECO:0000256" key="1">
    <source>
        <dbReference type="ARBA" id="ARBA00038305"/>
    </source>
</evidence>
<gene>
    <name evidence="2" type="ORF">ERX27_07865</name>
</gene>
<dbReference type="Pfam" id="PF06491">
    <property type="entry name" value="Disulph_isomer"/>
    <property type="match status" value="1"/>
</dbReference>
<dbReference type="NCBIfam" id="TIGR04191">
    <property type="entry name" value="YphP_YqiW"/>
    <property type="match status" value="1"/>
</dbReference>
<dbReference type="PANTHER" id="PTHR40052:SF2">
    <property type="entry name" value="BACILLIREDOXIN BRXA"/>
    <property type="match status" value="1"/>
</dbReference>
<comment type="similarity">
    <text evidence="1">Belongs to the bacilliredoxin family.</text>
</comment>
<dbReference type="PANTHER" id="PTHR40052">
    <property type="entry name" value="UPF0403 PROTEIN YQIW-RELATED"/>
    <property type="match status" value="1"/>
</dbReference>
<dbReference type="RefSeq" id="WP_133432289.1">
    <property type="nucleotide sequence ID" value="NZ_SCWA01000013.1"/>
</dbReference>
<dbReference type="Gene3D" id="3.40.30.10">
    <property type="entry name" value="Glutaredoxin"/>
    <property type="match status" value="1"/>
</dbReference>
<dbReference type="Gene3D" id="6.10.250.2150">
    <property type="match status" value="1"/>
</dbReference>
<protein>
    <submittedName>
        <fullName evidence="2">BrxA/BrxB family bacilliredoxin</fullName>
    </submittedName>
</protein>
<evidence type="ECO:0000313" key="2">
    <source>
        <dbReference type="EMBL" id="TDL95569.1"/>
    </source>
</evidence>
<reference evidence="2 3" key="1">
    <citation type="submission" date="2019-01" db="EMBL/GenBank/DDBJ databases">
        <title>Draft genome sequences of the type strains of six Macrococcus species.</title>
        <authorList>
            <person name="Mazhar S."/>
            <person name="Altermann E."/>
            <person name="Hill C."/>
            <person name="Mcauliffe O."/>
        </authorList>
    </citation>
    <scope>NUCLEOTIDE SEQUENCE [LARGE SCALE GENOMIC DNA]</scope>
    <source>
        <strain evidence="2 3">CCM4811</strain>
    </source>
</reference>
<dbReference type="EMBL" id="SCWA01000013">
    <property type="protein sequence ID" value="TDL95569.1"/>
    <property type="molecule type" value="Genomic_DNA"/>
</dbReference>
<dbReference type="AlphaFoldDB" id="A0A4R6BCK6"/>
<comment type="caution">
    <text evidence="2">The sequence shown here is derived from an EMBL/GenBank/DDBJ whole genome shotgun (WGS) entry which is preliminary data.</text>
</comment>
<organism evidence="2 3">
    <name type="scientific">Macrococcus brunensis</name>
    <dbReference type="NCBI Taxonomy" id="198483"/>
    <lineage>
        <taxon>Bacteria</taxon>
        <taxon>Bacillati</taxon>
        <taxon>Bacillota</taxon>
        <taxon>Bacilli</taxon>
        <taxon>Bacillales</taxon>
        <taxon>Staphylococcaceae</taxon>
        <taxon>Macrococcus</taxon>
    </lineage>
</organism>
<sequence length="145" mass="16354">MNAYEDYMKQMAKPMREQLTTEGFDSLETPEEVESYFDKIKDNETTFVVVNSICGCAAGLARPAAVAVATQNDHKPDHSVTVFAGQEREATAKMREYIGQEPSSPSMALFKGKDLVYFMPRLHIEGRHVEEIAMDLKDAFDEHCQ</sequence>
<dbReference type="OrthoDB" id="9793981at2"/>
<accession>A0A4R6BCK6</accession>
<evidence type="ECO:0000313" key="3">
    <source>
        <dbReference type="Proteomes" id="UP000295310"/>
    </source>
</evidence>
<keyword evidence="3" id="KW-1185">Reference proteome</keyword>
<proteinExistence type="inferred from homology"/>
<dbReference type="InterPro" id="IPR009474">
    <property type="entry name" value="BrxB/BrxA"/>
</dbReference>
<name>A0A4R6BCK6_9STAP</name>
<dbReference type="Proteomes" id="UP000295310">
    <property type="component" value="Unassembled WGS sequence"/>
</dbReference>